<organism evidence="8 9">
    <name type="scientific">Torulaspora delbrueckii</name>
    <name type="common">Yeast</name>
    <name type="synonym">Candida colliculosa</name>
    <dbReference type="NCBI Taxonomy" id="4950"/>
    <lineage>
        <taxon>Eukaryota</taxon>
        <taxon>Fungi</taxon>
        <taxon>Dikarya</taxon>
        <taxon>Ascomycota</taxon>
        <taxon>Saccharomycotina</taxon>
        <taxon>Saccharomycetes</taxon>
        <taxon>Saccharomycetales</taxon>
        <taxon>Saccharomycetaceae</taxon>
        <taxon>Torulaspora</taxon>
    </lineage>
</organism>
<keyword evidence="3" id="KW-0808">Transferase</keyword>
<dbReference type="GO" id="GO:0000030">
    <property type="term" value="F:mannosyltransferase activity"/>
    <property type="evidence" value="ECO:0007669"/>
    <property type="project" value="InterPro"/>
</dbReference>
<feature type="transmembrane region" description="Helical" evidence="7">
    <location>
        <begin position="54"/>
        <end position="71"/>
    </location>
</feature>
<dbReference type="GO" id="GO:0071555">
    <property type="term" value="P:cell wall organization"/>
    <property type="evidence" value="ECO:0007669"/>
    <property type="project" value="UniProtKB-KW"/>
</dbReference>
<evidence type="ECO:0000313" key="8">
    <source>
        <dbReference type="EMBL" id="CCE93880.1"/>
    </source>
</evidence>
<keyword evidence="3" id="KW-0328">Glycosyltransferase</keyword>
<evidence type="ECO:0000256" key="3">
    <source>
        <dbReference type="ARBA" id="ARBA00022676"/>
    </source>
</evidence>
<feature type="compositionally biased region" description="Acidic residues" evidence="6">
    <location>
        <begin position="673"/>
        <end position="687"/>
    </location>
</feature>
<dbReference type="Pfam" id="PF12141">
    <property type="entry name" value="BMT"/>
    <property type="match status" value="2"/>
</dbReference>
<dbReference type="RefSeq" id="XP_003683091.1">
    <property type="nucleotide sequence ID" value="XM_003683043.1"/>
</dbReference>
<feature type="region of interest" description="Disordered" evidence="6">
    <location>
        <begin position="667"/>
        <end position="708"/>
    </location>
</feature>
<dbReference type="AlphaFoldDB" id="G8ZZ36"/>
<evidence type="ECO:0000313" key="9">
    <source>
        <dbReference type="Proteomes" id="UP000005627"/>
    </source>
</evidence>
<dbReference type="GO" id="GO:0016020">
    <property type="term" value="C:membrane"/>
    <property type="evidence" value="ECO:0007669"/>
    <property type="project" value="UniProtKB-SubCell"/>
</dbReference>
<dbReference type="Proteomes" id="UP000005627">
    <property type="component" value="Chromosome 8"/>
</dbReference>
<dbReference type="InParanoid" id="G8ZZ36"/>
<name>G8ZZ36_TORDE</name>
<protein>
    <submittedName>
        <fullName evidence="8">Uncharacterized protein</fullName>
    </submittedName>
</protein>
<gene>
    <name evidence="8" type="primary">TDEL0H00210</name>
    <name evidence="8" type="ORF">TDEL_0H00210</name>
</gene>
<keyword evidence="5" id="KW-0961">Cell wall biogenesis/degradation</keyword>
<dbReference type="HOGENOM" id="CLU_013841_0_0_1"/>
<keyword evidence="4" id="KW-0735">Signal-anchor</keyword>
<reference evidence="8 9" key="1">
    <citation type="journal article" date="2011" name="Proc. Natl. Acad. Sci. U.S.A.">
        <title>Evolutionary erosion of yeast sex chromosomes by mating-type switching accidents.</title>
        <authorList>
            <person name="Gordon J.L."/>
            <person name="Armisen D."/>
            <person name="Proux-Wera E."/>
            <person name="Oheigeartaigh S.S."/>
            <person name="Byrne K.P."/>
            <person name="Wolfe K.H."/>
        </authorList>
    </citation>
    <scope>NUCLEOTIDE SEQUENCE [LARGE SCALE GENOMIC DNA]</scope>
    <source>
        <strain evidence="9">ATCC 10662 / CBS 1146 / NBRC 0425 / NCYC 2629 / NRRL Y-866</strain>
    </source>
</reference>
<keyword evidence="9" id="KW-1185">Reference proteome</keyword>
<dbReference type="GeneID" id="11505351"/>
<evidence type="ECO:0000256" key="6">
    <source>
        <dbReference type="SAM" id="MobiDB-lite"/>
    </source>
</evidence>
<dbReference type="EMBL" id="HE616749">
    <property type="protein sequence ID" value="CCE93880.1"/>
    <property type="molecule type" value="Genomic_DNA"/>
</dbReference>
<sequence>MGSSRKPTFRQKAQDAVGLLSTEKVSRSAKFFQGWFANFWSRLSMLLFRRRSNFLLLLLIIVGALVTRVAVTTPQHFDRLYGSKSLRNTDFVERKPELLHVDISELLKRRQWSSSPITERMLNQEYLSEKVTGFVSNLDLSKLLTKKGKKSEKERQKIESKLNLNQYKDLATCPDLAYISQVYHSKDKILLEDDLKECRRKLLETPSFLWTAVKDEEDEKDMTENEVVQKRWFQFGTSAVWLESEQCYLAYSRVIYSTIGVRSQPRVSLVRGQAFDKNWKEIKGKRIPYVDVPIPDDMEESLKKIDHELGIRDCSDLPSDSSAHDTCVVENAKNRLVAQSRKERILSKYYMTYPAIVDIPFAPVGEWKGPEDPHVILRKANGYEEPVIVFNIWDDELSRRIMVTHMPQRKIDPLLKMSILGREQRGVEKNWTPFFHKNLGESSMSRGFIHFIYSFSPLEILKCSLNDGFCELVFGAETLRIKEENRFGGFRGGTQFVSLPDVLPQIKGQQIWVGFPKQHIEGCGCADAFYRPMFSILVEHDGVYSQELLVPALGFNIDVLSWDLTDTYCDEKNVISPNSIAQWDVIRQDTHTKQYEDYLTLTISESDINTRVVTLKGMLNYILGMYKEKELQEKFEISDEADVIIGQTLKCLKDSAFDYCKVYGADHKKPEEEKEEEEENHEEEEQHPEDKENKEKEDDQAAEGEDED</sequence>
<evidence type="ECO:0000256" key="7">
    <source>
        <dbReference type="SAM" id="Phobius"/>
    </source>
</evidence>
<keyword evidence="7" id="KW-0812">Transmembrane</keyword>
<dbReference type="eggNOG" id="ENOG502QTZG">
    <property type="taxonomic scope" value="Eukaryota"/>
</dbReference>
<accession>G8ZZ36</accession>
<evidence type="ECO:0000256" key="5">
    <source>
        <dbReference type="ARBA" id="ARBA00023316"/>
    </source>
</evidence>
<evidence type="ECO:0000256" key="2">
    <source>
        <dbReference type="ARBA" id="ARBA00009486"/>
    </source>
</evidence>
<evidence type="ECO:0000256" key="1">
    <source>
        <dbReference type="ARBA" id="ARBA00004606"/>
    </source>
</evidence>
<comment type="similarity">
    <text evidence="2">Belongs to the BMT family.</text>
</comment>
<dbReference type="InterPro" id="IPR021988">
    <property type="entry name" value="BMT1"/>
</dbReference>
<feature type="compositionally biased region" description="Basic and acidic residues" evidence="6">
    <location>
        <begin position="688"/>
        <end position="699"/>
    </location>
</feature>
<keyword evidence="7" id="KW-0472">Membrane</keyword>
<evidence type="ECO:0000256" key="4">
    <source>
        <dbReference type="ARBA" id="ARBA00022968"/>
    </source>
</evidence>
<dbReference type="OrthoDB" id="3631276at2759"/>
<keyword evidence="7" id="KW-1133">Transmembrane helix</keyword>
<dbReference type="KEGG" id="tdl:TDEL_0H00210"/>
<proteinExistence type="inferred from homology"/>
<dbReference type="STRING" id="1076872.G8ZZ36"/>
<comment type="subcellular location">
    <subcellularLocation>
        <location evidence="1">Membrane</location>
        <topology evidence="1">Single-pass type II membrane protein</topology>
    </subcellularLocation>
</comment>